<name>A0AAD8B9R6_BIOPF</name>
<feature type="transmembrane region" description="Helical" evidence="1">
    <location>
        <begin position="85"/>
        <end position="101"/>
    </location>
</feature>
<feature type="transmembrane region" description="Helical" evidence="1">
    <location>
        <begin position="53"/>
        <end position="73"/>
    </location>
</feature>
<evidence type="ECO:0000256" key="1">
    <source>
        <dbReference type="SAM" id="Phobius"/>
    </source>
</evidence>
<sequence length="121" mass="13751">MLLASVRRTWGAVSSALRANAWEKSTHKAMWQLLTFGIYCAQEKCSLTRPHGVLVYLLLGRMTIFVRGVTMVLYLTNTGWMKRNLYNIVIISLFGLLRIATGQQTDGHSKVKAIKRNIRIL</sequence>
<evidence type="ECO:0000313" key="2">
    <source>
        <dbReference type="EMBL" id="KAK0049350.1"/>
    </source>
</evidence>
<keyword evidence="1" id="KW-0472">Membrane</keyword>
<comment type="caution">
    <text evidence="2">The sequence shown here is derived from an EMBL/GenBank/DDBJ whole genome shotgun (WGS) entry which is preliminary data.</text>
</comment>
<reference evidence="2" key="2">
    <citation type="submission" date="2023-04" db="EMBL/GenBank/DDBJ databases">
        <authorList>
            <person name="Bu L."/>
            <person name="Lu L."/>
            <person name="Laidemitt M.R."/>
            <person name="Zhang S.M."/>
            <person name="Mutuku M."/>
            <person name="Mkoji G."/>
            <person name="Steinauer M."/>
            <person name="Loker E.S."/>
        </authorList>
    </citation>
    <scope>NUCLEOTIDE SEQUENCE</scope>
    <source>
        <strain evidence="2">KasaAsao</strain>
        <tissue evidence="2">Whole Snail</tissue>
    </source>
</reference>
<gene>
    <name evidence="2" type="ORF">Bpfe_021238</name>
</gene>
<dbReference type="Proteomes" id="UP001233172">
    <property type="component" value="Unassembled WGS sequence"/>
</dbReference>
<organism evidence="2 3">
    <name type="scientific">Biomphalaria pfeifferi</name>
    <name type="common">Bloodfluke planorb</name>
    <name type="synonym">Freshwater snail</name>
    <dbReference type="NCBI Taxonomy" id="112525"/>
    <lineage>
        <taxon>Eukaryota</taxon>
        <taxon>Metazoa</taxon>
        <taxon>Spiralia</taxon>
        <taxon>Lophotrochozoa</taxon>
        <taxon>Mollusca</taxon>
        <taxon>Gastropoda</taxon>
        <taxon>Heterobranchia</taxon>
        <taxon>Euthyneura</taxon>
        <taxon>Panpulmonata</taxon>
        <taxon>Hygrophila</taxon>
        <taxon>Lymnaeoidea</taxon>
        <taxon>Planorbidae</taxon>
        <taxon>Biomphalaria</taxon>
    </lineage>
</organism>
<keyword evidence="1" id="KW-1133">Transmembrane helix</keyword>
<protein>
    <submittedName>
        <fullName evidence="2">Uncharacterized protein</fullName>
    </submittedName>
</protein>
<proteinExistence type="predicted"/>
<evidence type="ECO:0000313" key="3">
    <source>
        <dbReference type="Proteomes" id="UP001233172"/>
    </source>
</evidence>
<reference evidence="2" key="1">
    <citation type="journal article" date="2023" name="PLoS Negl. Trop. Dis.">
        <title>A genome sequence for Biomphalaria pfeifferi, the major vector snail for the human-infecting parasite Schistosoma mansoni.</title>
        <authorList>
            <person name="Bu L."/>
            <person name="Lu L."/>
            <person name="Laidemitt M.R."/>
            <person name="Zhang S.M."/>
            <person name="Mutuku M."/>
            <person name="Mkoji G."/>
            <person name="Steinauer M."/>
            <person name="Loker E.S."/>
        </authorList>
    </citation>
    <scope>NUCLEOTIDE SEQUENCE</scope>
    <source>
        <strain evidence="2">KasaAsao</strain>
    </source>
</reference>
<dbReference type="AlphaFoldDB" id="A0AAD8B9R6"/>
<keyword evidence="3" id="KW-1185">Reference proteome</keyword>
<dbReference type="EMBL" id="JASAOG010000127">
    <property type="protein sequence ID" value="KAK0049350.1"/>
    <property type="molecule type" value="Genomic_DNA"/>
</dbReference>
<accession>A0AAD8B9R6</accession>
<keyword evidence="1" id="KW-0812">Transmembrane</keyword>